<evidence type="ECO:0000256" key="1">
    <source>
        <dbReference type="ARBA" id="ARBA00004606"/>
    </source>
</evidence>
<evidence type="ECO:0000256" key="2">
    <source>
        <dbReference type="ARBA" id="ARBA00022734"/>
    </source>
</evidence>
<reference evidence="8" key="2">
    <citation type="submission" date="2025-08" db="UniProtKB">
        <authorList>
            <consortium name="Ensembl"/>
        </authorList>
    </citation>
    <scope>IDENTIFICATION</scope>
</reference>
<dbReference type="CDD" id="cd03593">
    <property type="entry name" value="CLECT_NK_receptors_like"/>
    <property type="match status" value="1"/>
</dbReference>
<dbReference type="GeneTree" id="ENSGT00940000162705"/>
<protein>
    <submittedName>
        <fullName evidence="8">Killer cell lectin-like receptor subfamily B member 1B allele B</fullName>
    </submittedName>
</protein>
<dbReference type="GO" id="GO:0042269">
    <property type="term" value="P:regulation of natural killer cell mediated cytotoxicity"/>
    <property type="evidence" value="ECO:0000318"/>
    <property type="project" value="GO_Central"/>
</dbReference>
<dbReference type="InterPro" id="IPR001304">
    <property type="entry name" value="C-type_lectin-like"/>
</dbReference>
<dbReference type="AlphaFoldDB" id="W5MNK2"/>
<reference evidence="8" key="3">
    <citation type="submission" date="2025-09" db="UniProtKB">
        <authorList>
            <consortium name="Ensembl"/>
        </authorList>
    </citation>
    <scope>IDENTIFICATION</scope>
</reference>
<dbReference type="PANTHER" id="PTHR46784">
    <property type="entry name" value="KILLER CELL LECTIN-LIKE RECEPTOR SUBFAMILY B MEMBER 1"/>
    <property type="match status" value="1"/>
</dbReference>
<dbReference type="InterPro" id="IPR016187">
    <property type="entry name" value="CTDL_fold"/>
</dbReference>
<dbReference type="KEGG" id="loc:107075757"/>
<proteinExistence type="predicted"/>
<dbReference type="GO" id="GO:0030246">
    <property type="term" value="F:carbohydrate binding"/>
    <property type="evidence" value="ECO:0007669"/>
    <property type="project" value="UniProtKB-KW"/>
</dbReference>
<dbReference type="Ensembl" id="ENSLOCT00000009973.1">
    <property type="protein sequence ID" value="ENSLOCP00000009961.1"/>
    <property type="gene ID" value="ENSLOCG00000008206.1"/>
</dbReference>
<dbReference type="GO" id="GO:0038023">
    <property type="term" value="F:signaling receptor activity"/>
    <property type="evidence" value="ECO:0000318"/>
    <property type="project" value="GO_Central"/>
</dbReference>
<dbReference type="PROSITE" id="PS50041">
    <property type="entry name" value="C_TYPE_LECTIN_2"/>
    <property type="match status" value="1"/>
</dbReference>
<keyword evidence="6" id="KW-0472">Membrane</keyword>
<feature type="domain" description="C-type lectin" evidence="7">
    <location>
        <begin position="106"/>
        <end position="219"/>
    </location>
</feature>
<evidence type="ECO:0000256" key="3">
    <source>
        <dbReference type="ARBA" id="ARBA00022968"/>
    </source>
</evidence>
<dbReference type="SMART" id="SM00034">
    <property type="entry name" value="CLECT"/>
    <property type="match status" value="1"/>
</dbReference>
<dbReference type="InParanoid" id="W5MNK2"/>
<name>W5MNK2_LEPOC</name>
<keyword evidence="6" id="KW-0812">Transmembrane</keyword>
<dbReference type="InterPro" id="IPR016186">
    <property type="entry name" value="C-type_lectin-like/link_sf"/>
</dbReference>
<dbReference type="HOGENOM" id="CLU_1229573_0_0_1"/>
<evidence type="ECO:0000313" key="8">
    <source>
        <dbReference type="Ensembl" id="ENSLOCP00000009961.1"/>
    </source>
</evidence>
<dbReference type="EMBL" id="AHAT01036471">
    <property type="status" value="NOT_ANNOTATED_CDS"/>
    <property type="molecule type" value="Genomic_DNA"/>
</dbReference>
<dbReference type="GO" id="GO:0009986">
    <property type="term" value="C:cell surface"/>
    <property type="evidence" value="ECO:0000318"/>
    <property type="project" value="GO_Central"/>
</dbReference>
<dbReference type="PANTHER" id="PTHR46784:SF1">
    <property type="entry name" value="KILLER CELL LECTIN-LIKE RECEPTOR SUBFAMILY B MEMBER 1"/>
    <property type="match status" value="1"/>
</dbReference>
<dbReference type="EMBL" id="AHAT01036470">
    <property type="status" value="NOT_ANNOTATED_CDS"/>
    <property type="molecule type" value="Genomic_DNA"/>
</dbReference>
<dbReference type="InterPro" id="IPR033992">
    <property type="entry name" value="NKR-like_CTLD"/>
</dbReference>
<keyword evidence="3" id="KW-0735">Signal-anchor</keyword>
<evidence type="ECO:0000256" key="5">
    <source>
        <dbReference type="ARBA" id="ARBA00023157"/>
    </source>
</evidence>
<dbReference type="GeneID" id="107075757"/>
<keyword evidence="2" id="KW-0430">Lectin</keyword>
<organism evidence="8 9">
    <name type="scientific">Lepisosteus oculatus</name>
    <name type="common">Spotted gar</name>
    <dbReference type="NCBI Taxonomy" id="7918"/>
    <lineage>
        <taxon>Eukaryota</taxon>
        <taxon>Metazoa</taxon>
        <taxon>Chordata</taxon>
        <taxon>Craniata</taxon>
        <taxon>Vertebrata</taxon>
        <taxon>Euteleostomi</taxon>
        <taxon>Actinopterygii</taxon>
        <taxon>Neopterygii</taxon>
        <taxon>Holostei</taxon>
        <taxon>Semionotiformes</taxon>
        <taxon>Lepisosteidae</taxon>
        <taxon>Lepisosteus</taxon>
    </lineage>
</organism>
<keyword evidence="4 6" id="KW-1133">Transmembrane helix</keyword>
<accession>W5MNK2</accession>
<sequence>MAEDITYSVIGFSTVTGQRTADVTSPPTLPGPPPIHSSRKSWVLIFLGVVTCVFVVTVLPMGIALWKTNCEEKALVRLRESLCGSDKPEHTGQLCEFCPSGWVKGSRGNCYFISPEQKPWSSARQACSELGTDLLAIQDQAEMKSLEALVKDNYFYWIGLNRSDSSSEWRWVDGRALETAVSEVSVTGKGGDCAGGSWSRDNVTLFSSSCSTDVRWICERPPIRV</sequence>
<dbReference type="OrthoDB" id="2142683at2759"/>
<dbReference type="Proteomes" id="UP000018468">
    <property type="component" value="Linkage group LG26"/>
</dbReference>
<reference evidence="9" key="1">
    <citation type="submission" date="2011-12" db="EMBL/GenBank/DDBJ databases">
        <title>The Draft Genome of Lepisosteus oculatus.</title>
        <authorList>
            <consortium name="The Broad Institute Genome Assembly &amp; Analysis Group"/>
            <consortium name="Computational R&amp;D Group"/>
            <consortium name="and Sequencing Platform"/>
            <person name="Di Palma F."/>
            <person name="Alfoldi J."/>
            <person name="Johnson J."/>
            <person name="Berlin A."/>
            <person name="Gnerre S."/>
            <person name="Jaffe D."/>
            <person name="MacCallum I."/>
            <person name="Young S."/>
            <person name="Walker B.J."/>
            <person name="Lander E.S."/>
            <person name="Lindblad-Toh K."/>
        </authorList>
    </citation>
    <scope>NUCLEOTIDE SEQUENCE [LARGE SCALE GENOMIC DNA]</scope>
</reference>
<dbReference type="Bgee" id="ENSLOCG00000008206">
    <property type="expression patterns" value="Expressed in intestine and 5 other cell types or tissues"/>
</dbReference>
<feature type="transmembrane region" description="Helical" evidence="6">
    <location>
        <begin position="42"/>
        <end position="66"/>
    </location>
</feature>
<dbReference type="SUPFAM" id="SSF56436">
    <property type="entry name" value="C-type lectin-like"/>
    <property type="match status" value="1"/>
</dbReference>
<dbReference type="InterPro" id="IPR051527">
    <property type="entry name" value="KLR_subfamily_B"/>
</dbReference>
<dbReference type="STRING" id="7918.ENSLOCP00000009961"/>
<evidence type="ECO:0000313" key="9">
    <source>
        <dbReference type="Proteomes" id="UP000018468"/>
    </source>
</evidence>
<comment type="subcellular location">
    <subcellularLocation>
        <location evidence="1">Membrane</location>
        <topology evidence="1">Single-pass type II membrane protein</topology>
    </subcellularLocation>
</comment>
<keyword evidence="9" id="KW-1185">Reference proteome</keyword>
<evidence type="ECO:0000256" key="4">
    <source>
        <dbReference type="ARBA" id="ARBA00022989"/>
    </source>
</evidence>
<evidence type="ECO:0000256" key="6">
    <source>
        <dbReference type="SAM" id="Phobius"/>
    </source>
</evidence>
<dbReference type="GO" id="GO:0005886">
    <property type="term" value="C:plasma membrane"/>
    <property type="evidence" value="ECO:0000318"/>
    <property type="project" value="GO_Central"/>
</dbReference>
<keyword evidence="5" id="KW-1015">Disulfide bond</keyword>
<dbReference type="OMA" id="YSENCYE"/>
<dbReference type="eggNOG" id="KOG4297">
    <property type="taxonomic scope" value="Eukaryota"/>
</dbReference>
<dbReference type="Gene3D" id="3.10.100.10">
    <property type="entry name" value="Mannose-Binding Protein A, subunit A"/>
    <property type="match status" value="1"/>
</dbReference>
<dbReference type="Pfam" id="PF00059">
    <property type="entry name" value="Lectin_C"/>
    <property type="match status" value="1"/>
</dbReference>
<evidence type="ECO:0000259" key="7">
    <source>
        <dbReference type="PROSITE" id="PS50041"/>
    </source>
</evidence>